<protein>
    <submittedName>
        <fullName evidence="1">Uncharacterized protein</fullName>
    </submittedName>
</protein>
<name>A0A0E9U6E6_ANGAN</name>
<reference evidence="1" key="2">
    <citation type="journal article" date="2015" name="Fish Shellfish Immunol.">
        <title>Early steps in the European eel (Anguilla anguilla)-Vibrio vulnificus interaction in the gills: Role of the RtxA13 toxin.</title>
        <authorList>
            <person name="Callol A."/>
            <person name="Pajuelo D."/>
            <person name="Ebbesson L."/>
            <person name="Teles M."/>
            <person name="MacKenzie S."/>
            <person name="Amaro C."/>
        </authorList>
    </citation>
    <scope>NUCLEOTIDE SEQUENCE</scope>
</reference>
<sequence>MALKPSAVPLPPGLYGSPLPLGLVRCEAMQTVKG</sequence>
<evidence type="ECO:0000313" key="1">
    <source>
        <dbReference type="EMBL" id="JAH61484.1"/>
    </source>
</evidence>
<organism evidence="1">
    <name type="scientific">Anguilla anguilla</name>
    <name type="common">European freshwater eel</name>
    <name type="synonym">Muraena anguilla</name>
    <dbReference type="NCBI Taxonomy" id="7936"/>
    <lineage>
        <taxon>Eukaryota</taxon>
        <taxon>Metazoa</taxon>
        <taxon>Chordata</taxon>
        <taxon>Craniata</taxon>
        <taxon>Vertebrata</taxon>
        <taxon>Euteleostomi</taxon>
        <taxon>Actinopterygii</taxon>
        <taxon>Neopterygii</taxon>
        <taxon>Teleostei</taxon>
        <taxon>Anguilliformes</taxon>
        <taxon>Anguillidae</taxon>
        <taxon>Anguilla</taxon>
    </lineage>
</organism>
<accession>A0A0E9U6E6</accession>
<dbReference type="AlphaFoldDB" id="A0A0E9U6E6"/>
<dbReference type="EMBL" id="GBXM01047093">
    <property type="protein sequence ID" value="JAH61484.1"/>
    <property type="molecule type" value="Transcribed_RNA"/>
</dbReference>
<proteinExistence type="predicted"/>
<reference evidence="1" key="1">
    <citation type="submission" date="2014-11" db="EMBL/GenBank/DDBJ databases">
        <authorList>
            <person name="Amaro Gonzalez C."/>
        </authorList>
    </citation>
    <scope>NUCLEOTIDE SEQUENCE</scope>
</reference>